<dbReference type="EMBL" id="LQYW01000046">
    <property type="protein sequence ID" value="KYD30703.1"/>
    <property type="molecule type" value="Genomic_DNA"/>
</dbReference>
<reference evidence="1 2" key="1">
    <citation type="submission" date="2016-01" db="EMBL/GenBank/DDBJ databases">
        <title>Draft Genome Sequences of Seven Thermophilic Sporeformers Isolated from Foods.</title>
        <authorList>
            <person name="Berendsen E.M."/>
            <person name="Wells-Bennik M.H."/>
            <person name="Krawcyk A.O."/>
            <person name="De Jong A."/>
            <person name="Holsappel S."/>
            <person name="Eijlander R.T."/>
            <person name="Kuipers O.P."/>
        </authorList>
    </citation>
    <scope>NUCLEOTIDE SEQUENCE [LARGE SCALE GENOMIC DNA]</scope>
    <source>
        <strain evidence="1 2">B4110</strain>
    </source>
</reference>
<evidence type="ECO:0000313" key="1">
    <source>
        <dbReference type="EMBL" id="KYD30703.1"/>
    </source>
</evidence>
<name>A0A150N216_9BACL</name>
<comment type="caution">
    <text evidence="1">The sequence shown here is derived from an EMBL/GenBank/DDBJ whole genome shotgun (WGS) entry which is preliminary data.</text>
</comment>
<proteinExistence type="predicted"/>
<sequence length="38" mass="4537">MYYSISIFYLNIVESCHKEEKFHIWISFGLLIASSNPR</sequence>
<accession>A0A150N216</accession>
<dbReference type="Proteomes" id="UP000075324">
    <property type="component" value="Unassembled WGS sequence"/>
</dbReference>
<evidence type="ECO:0000313" key="2">
    <source>
        <dbReference type="Proteomes" id="UP000075324"/>
    </source>
</evidence>
<dbReference type="AlphaFoldDB" id="A0A150N216"/>
<organism evidence="1 2">
    <name type="scientific">Parageobacillus toebii</name>
    <dbReference type="NCBI Taxonomy" id="153151"/>
    <lineage>
        <taxon>Bacteria</taxon>
        <taxon>Bacillati</taxon>
        <taxon>Bacillota</taxon>
        <taxon>Bacilli</taxon>
        <taxon>Bacillales</taxon>
        <taxon>Anoxybacillaceae</taxon>
        <taxon>Parageobacillus</taxon>
    </lineage>
</organism>
<gene>
    <name evidence="1" type="ORF">B4110_1486</name>
</gene>
<protein>
    <submittedName>
        <fullName evidence="1">Uncharacterized protein</fullName>
    </submittedName>
</protein>